<dbReference type="Proteomes" id="UP000285211">
    <property type="component" value="Unassembled WGS sequence"/>
</dbReference>
<protein>
    <submittedName>
        <fullName evidence="1">Uncharacterized protein</fullName>
    </submittedName>
</protein>
<name>A0A3S2U299_9FLAO</name>
<dbReference type="RefSeq" id="WP_128195237.1">
    <property type="nucleotide sequence ID" value="NZ_SACJ01000005.1"/>
</dbReference>
<dbReference type="OrthoDB" id="1404228at2"/>
<keyword evidence="2" id="KW-1185">Reference proteome</keyword>
<dbReference type="AlphaFoldDB" id="A0A3S2U299"/>
<proteinExistence type="predicted"/>
<dbReference type="InterPro" id="IPR029044">
    <property type="entry name" value="Nucleotide-diphossugar_trans"/>
</dbReference>
<dbReference type="SUPFAM" id="SSF53448">
    <property type="entry name" value="Nucleotide-diphospho-sugar transferases"/>
    <property type="match status" value="1"/>
</dbReference>
<dbReference type="EMBL" id="SACJ01000005">
    <property type="protein sequence ID" value="RVT75848.1"/>
    <property type="molecule type" value="Genomic_DNA"/>
</dbReference>
<comment type="caution">
    <text evidence="1">The sequence shown here is derived from an EMBL/GenBank/DDBJ whole genome shotgun (WGS) entry which is preliminary data.</text>
</comment>
<sequence>MNILNTTSSSYFFSRTLNLILSVRFNAKKPIDFIVWDIGLKKIERFFLRCFKVKVIKVPSFCEFWRDCYTWKAYIYQESKERFFLHLDAGNTVLCDIDIIFEMIREKGYFFVDQGQSLLQIAPAEYFNYFKIDDSQDYTVIAAGNIGFDRNNENLSKVINMSYESALKGMCLGYSFAERNRAATSEFIVRDCEVFRHDQTVLNCCLRSKITDIDVLPHSIYSAVKRKDDVKILNQRKLSYEFLLKKINFTSILAYLYCLINDSFFYVKVKCERIAKKIKN</sequence>
<evidence type="ECO:0000313" key="1">
    <source>
        <dbReference type="EMBL" id="RVT75848.1"/>
    </source>
</evidence>
<evidence type="ECO:0000313" key="2">
    <source>
        <dbReference type="Proteomes" id="UP000285211"/>
    </source>
</evidence>
<gene>
    <name evidence="1" type="ORF">EOD40_10360</name>
</gene>
<organism evidence="1 2">
    <name type="scientific">Flavobacterium sufflavum</name>
    <dbReference type="NCBI Taxonomy" id="1921138"/>
    <lineage>
        <taxon>Bacteria</taxon>
        <taxon>Pseudomonadati</taxon>
        <taxon>Bacteroidota</taxon>
        <taxon>Flavobacteriia</taxon>
        <taxon>Flavobacteriales</taxon>
        <taxon>Flavobacteriaceae</taxon>
        <taxon>Flavobacterium</taxon>
    </lineage>
</organism>
<accession>A0A3S2U299</accession>
<reference evidence="1 2" key="1">
    <citation type="submission" date="2019-01" db="EMBL/GenBank/DDBJ databases">
        <authorList>
            <person name="Chen W.-M."/>
        </authorList>
    </citation>
    <scope>NUCLEOTIDE SEQUENCE [LARGE SCALE GENOMIC DNA]</scope>
    <source>
        <strain evidence="1 2">BBQ-12</strain>
    </source>
</reference>